<protein>
    <submittedName>
        <fullName evidence="1">Uncharacterized protein</fullName>
    </submittedName>
</protein>
<gene>
    <name evidence="1" type="ORF">LPLAT_LOCUS10906</name>
</gene>
<evidence type="ECO:0000313" key="2">
    <source>
        <dbReference type="Proteomes" id="UP001497644"/>
    </source>
</evidence>
<dbReference type="AlphaFoldDB" id="A0AAV2P1A3"/>
<accession>A0AAV2P1A3</accession>
<organism evidence="1 2">
    <name type="scientific">Lasius platythorax</name>
    <dbReference type="NCBI Taxonomy" id="488582"/>
    <lineage>
        <taxon>Eukaryota</taxon>
        <taxon>Metazoa</taxon>
        <taxon>Ecdysozoa</taxon>
        <taxon>Arthropoda</taxon>
        <taxon>Hexapoda</taxon>
        <taxon>Insecta</taxon>
        <taxon>Pterygota</taxon>
        <taxon>Neoptera</taxon>
        <taxon>Endopterygota</taxon>
        <taxon>Hymenoptera</taxon>
        <taxon>Apocrita</taxon>
        <taxon>Aculeata</taxon>
        <taxon>Formicoidea</taxon>
        <taxon>Formicidae</taxon>
        <taxon>Formicinae</taxon>
        <taxon>Lasius</taxon>
        <taxon>Lasius</taxon>
    </lineage>
</organism>
<dbReference type="EMBL" id="OZ034829">
    <property type="protein sequence ID" value="CAL1685399.1"/>
    <property type="molecule type" value="Genomic_DNA"/>
</dbReference>
<keyword evidence="2" id="KW-1185">Reference proteome</keyword>
<evidence type="ECO:0000313" key="1">
    <source>
        <dbReference type="EMBL" id="CAL1685399.1"/>
    </source>
</evidence>
<name>A0AAV2P1A3_9HYME</name>
<dbReference type="Proteomes" id="UP001497644">
    <property type="component" value="Chromosome 6"/>
</dbReference>
<proteinExistence type="predicted"/>
<sequence length="137" mass="15786">MGLYSSPTSRWFRSGQKLSASCATTLQVLLVYRIPSPDLFIYVCVRKHKRRDLHVLADVDVNRSCENLGFDHLVFGYHARRFDGTYERKIDSRCKGYGVESARWLIERDGWDRAACSSRSRTSLVRILQLVVKDVAD</sequence>
<reference evidence="1" key="1">
    <citation type="submission" date="2024-04" db="EMBL/GenBank/DDBJ databases">
        <authorList>
            <consortium name="Molecular Ecology Group"/>
        </authorList>
    </citation>
    <scope>NUCLEOTIDE SEQUENCE</scope>
</reference>